<dbReference type="RefSeq" id="WP_188467487.1">
    <property type="nucleotide sequence ID" value="NZ_BAABHU010000018.1"/>
</dbReference>
<organism evidence="1 2">
    <name type="scientific">Marivirga lumbricoides</name>
    <dbReference type="NCBI Taxonomy" id="1046115"/>
    <lineage>
        <taxon>Bacteria</taxon>
        <taxon>Pseudomonadati</taxon>
        <taxon>Bacteroidota</taxon>
        <taxon>Cytophagia</taxon>
        <taxon>Cytophagales</taxon>
        <taxon>Marivirgaceae</taxon>
        <taxon>Marivirga</taxon>
    </lineage>
</organism>
<name>A0ABQ1N528_9BACT</name>
<sequence>MTFFDKMYRKLFPPSGNQVLNHQTLVRSKKEVKRFEQWITAQKHHEILDKIHHAYHLKLTDIKDGIPIVLFNSPYANGFAIRNNEEILDSGFPFLLEYFKLKILDMGYRQAGSDKKLSAVDSAVLTVEKYYLKPPMQIDPPIDQLYGNIALELHYFNDIPNYLKLTASIYSDRMYQPHLDFSEMIEKLFKY</sequence>
<comment type="caution">
    <text evidence="1">The sequence shown here is derived from an EMBL/GenBank/DDBJ whole genome shotgun (WGS) entry which is preliminary data.</text>
</comment>
<reference evidence="2" key="1">
    <citation type="journal article" date="2019" name="Int. J. Syst. Evol. Microbiol.">
        <title>The Global Catalogue of Microorganisms (GCM) 10K type strain sequencing project: providing services to taxonomists for standard genome sequencing and annotation.</title>
        <authorList>
            <consortium name="The Broad Institute Genomics Platform"/>
            <consortium name="The Broad Institute Genome Sequencing Center for Infectious Disease"/>
            <person name="Wu L."/>
            <person name="Ma J."/>
        </authorList>
    </citation>
    <scope>NUCLEOTIDE SEQUENCE [LARGE SCALE GENOMIC DNA]</scope>
    <source>
        <strain evidence="2">CGMCC 1.10832</strain>
    </source>
</reference>
<accession>A0ABQ1N528</accession>
<gene>
    <name evidence="1" type="ORF">GCM10011506_43840</name>
</gene>
<dbReference type="EMBL" id="BMEC01000018">
    <property type="protein sequence ID" value="GGC53426.1"/>
    <property type="molecule type" value="Genomic_DNA"/>
</dbReference>
<evidence type="ECO:0000313" key="1">
    <source>
        <dbReference type="EMBL" id="GGC53426.1"/>
    </source>
</evidence>
<proteinExistence type="predicted"/>
<dbReference type="Proteomes" id="UP000636010">
    <property type="component" value="Unassembled WGS sequence"/>
</dbReference>
<evidence type="ECO:0000313" key="2">
    <source>
        <dbReference type="Proteomes" id="UP000636010"/>
    </source>
</evidence>
<keyword evidence="2" id="KW-1185">Reference proteome</keyword>
<protein>
    <submittedName>
        <fullName evidence="1">Uncharacterized protein</fullName>
    </submittedName>
</protein>